<dbReference type="AlphaFoldDB" id="A0A8B8RBL2"/>
<evidence type="ECO:0000259" key="3">
    <source>
        <dbReference type="Pfam" id="PF16005"/>
    </source>
</evidence>
<dbReference type="InterPro" id="IPR031952">
    <property type="entry name" value="MOEP19_KH-like"/>
</dbReference>
<keyword evidence="2" id="KW-1133">Transmembrane helix</keyword>
<feature type="domain" description="KH-like RNA-binding" evidence="3">
    <location>
        <begin position="484"/>
        <end position="549"/>
    </location>
</feature>
<reference evidence="5" key="1">
    <citation type="submission" date="2025-08" db="UniProtKB">
        <authorList>
            <consortium name="RefSeq"/>
        </authorList>
    </citation>
    <scope>IDENTIFICATION</scope>
    <source>
        <tissue evidence="5">Ear skin</tissue>
    </source>
</reference>
<feature type="compositionally biased region" description="Gly residues" evidence="1">
    <location>
        <begin position="406"/>
        <end position="418"/>
    </location>
</feature>
<feature type="region of interest" description="Disordered" evidence="1">
    <location>
        <begin position="387"/>
        <end position="457"/>
    </location>
</feature>
<feature type="compositionally biased region" description="Polar residues" evidence="1">
    <location>
        <begin position="387"/>
        <end position="397"/>
    </location>
</feature>
<dbReference type="KEGG" id="cfr:116657431"/>
<feature type="compositionally biased region" description="Pro residues" evidence="1">
    <location>
        <begin position="23"/>
        <end position="32"/>
    </location>
</feature>
<dbReference type="RefSeq" id="XP_032315368.1">
    <property type="nucleotide sequence ID" value="XM_032459477.1"/>
</dbReference>
<evidence type="ECO:0000256" key="2">
    <source>
        <dbReference type="SAM" id="Phobius"/>
    </source>
</evidence>
<sequence>MLRWGSCARPAPHPAAPRRSAPPRRPAAPPPRRASVAGPHTAGAPARASALRAGGGGARTPEPAQSVWKLGLSQVLLDQVPEEERGLGSAPLLAVASAAVAGQIFEPGFFDLRLLFISNEELSPGEWTPASSRASRYNSCLKPWLHRRATATVDGGLLRDKSKAKRTTSTTNNNKNTPTSLWVCIPHCSRHVLGKPTALLKQKAGDSQDLWTPHCLSSHHLLRLLLVVTSSQTCIGFDHLDSFEAHRLPLLEVVCFRCWSFRFLERGLEWWVQALSERGSGSHRPAPRAAGSPKVGRCGSYSCGCGRPQPGEKGLLEDMEASRTVESSEAAWVPFFSRPASSPDPLPKFSPLGTRGAIGSAPAHMAMQPARDPRKLSLAGLRVFQGPQTAESVTDSNPVPEPLVRRGGGAEGRGGCGGTRRLRWDAGLGARKGRGRSRSRSREQPPSPAPSLPPAPWQMLLPVPHRRPGLRRALSLRQIPDDSYNPEILYVELWMLPVLFGPDGELMTALHRWFGVLLVVSAVPGCGVLIFIIGPPFYQHLTMLLIVAVSFQLRIRENRARARTRRLLNSARASGRSV</sequence>
<feature type="region of interest" description="Disordered" evidence="1">
    <location>
        <begin position="1"/>
        <end position="64"/>
    </location>
</feature>
<dbReference type="Proteomes" id="UP000694856">
    <property type="component" value="Chromosome 18"/>
</dbReference>
<gene>
    <name evidence="5" type="primary">LOC116657431</name>
</gene>
<name>A0A8B8RBL2_CAMFR</name>
<keyword evidence="2" id="KW-0472">Membrane</keyword>
<proteinExistence type="predicted"/>
<keyword evidence="2" id="KW-0812">Transmembrane</keyword>
<keyword evidence="4" id="KW-1185">Reference proteome</keyword>
<dbReference type="Pfam" id="PF16005">
    <property type="entry name" value="MOEP19"/>
    <property type="match status" value="1"/>
</dbReference>
<protein>
    <submittedName>
        <fullName evidence="5">Uncharacterized protein LOC116657431</fullName>
    </submittedName>
</protein>
<feature type="transmembrane region" description="Helical" evidence="2">
    <location>
        <begin position="513"/>
        <end position="532"/>
    </location>
</feature>
<feature type="compositionally biased region" description="Pro residues" evidence="1">
    <location>
        <begin position="445"/>
        <end position="456"/>
    </location>
</feature>
<accession>A0A8B8RBL2</accession>
<evidence type="ECO:0000256" key="1">
    <source>
        <dbReference type="SAM" id="MobiDB-lite"/>
    </source>
</evidence>
<evidence type="ECO:0000313" key="4">
    <source>
        <dbReference type="Proteomes" id="UP000694856"/>
    </source>
</evidence>
<evidence type="ECO:0000313" key="5">
    <source>
        <dbReference type="RefSeq" id="XP_032315368.1"/>
    </source>
</evidence>
<feature type="compositionally biased region" description="Low complexity" evidence="1">
    <location>
        <begin position="42"/>
        <end position="52"/>
    </location>
</feature>
<organism evidence="4 5">
    <name type="scientific">Camelus ferus</name>
    <name type="common">Wild bactrian camel</name>
    <name type="synonym">Camelus bactrianus ferus</name>
    <dbReference type="NCBI Taxonomy" id="419612"/>
    <lineage>
        <taxon>Eukaryota</taxon>
        <taxon>Metazoa</taxon>
        <taxon>Chordata</taxon>
        <taxon>Craniata</taxon>
        <taxon>Vertebrata</taxon>
        <taxon>Euteleostomi</taxon>
        <taxon>Mammalia</taxon>
        <taxon>Eutheria</taxon>
        <taxon>Laurasiatheria</taxon>
        <taxon>Artiodactyla</taxon>
        <taxon>Tylopoda</taxon>
        <taxon>Camelidae</taxon>
        <taxon>Camelus</taxon>
    </lineage>
</organism>
<dbReference type="GeneID" id="116657431"/>